<organism evidence="3 4">
    <name type="scientific">Bernardetia litoralis (strain ATCC 23117 / DSM 6794 / NBRC 15988 / NCIMB 1366 / Fx l1 / Sio-4)</name>
    <name type="common">Flexibacter litoralis</name>
    <dbReference type="NCBI Taxonomy" id="880071"/>
    <lineage>
        <taxon>Bacteria</taxon>
        <taxon>Pseudomonadati</taxon>
        <taxon>Bacteroidota</taxon>
        <taxon>Cytophagia</taxon>
        <taxon>Cytophagales</taxon>
        <taxon>Bernardetiaceae</taxon>
        <taxon>Bernardetia</taxon>
    </lineage>
</organism>
<protein>
    <recommendedName>
        <fullName evidence="2">DUF4435 domain-containing protein</fullName>
    </recommendedName>
</protein>
<dbReference type="InterPro" id="IPR029492">
    <property type="entry name" value="DUF4435"/>
</dbReference>
<accession>I4AKD7</accession>
<feature type="coiled-coil region" evidence="1">
    <location>
        <begin position="219"/>
        <end position="265"/>
    </location>
</feature>
<dbReference type="KEGG" id="fli:Fleli_2038"/>
<dbReference type="eggNOG" id="COG1123">
    <property type="taxonomic scope" value="Bacteria"/>
</dbReference>
<evidence type="ECO:0000313" key="3">
    <source>
        <dbReference type="EMBL" id="AFM04422.1"/>
    </source>
</evidence>
<dbReference type="Pfam" id="PF14491">
    <property type="entry name" value="DUF4435"/>
    <property type="match status" value="1"/>
</dbReference>
<gene>
    <name evidence="3" type="ordered locus">Fleli_2038</name>
</gene>
<dbReference type="OrthoDB" id="1091676at2"/>
<keyword evidence="4" id="KW-1185">Reference proteome</keyword>
<dbReference type="EMBL" id="CP003345">
    <property type="protein sequence ID" value="AFM04422.1"/>
    <property type="molecule type" value="Genomic_DNA"/>
</dbReference>
<keyword evidence="1" id="KW-0175">Coiled coil</keyword>
<feature type="domain" description="DUF4435" evidence="2">
    <location>
        <begin position="25"/>
        <end position="282"/>
    </location>
</feature>
<evidence type="ECO:0000259" key="2">
    <source>
        <dbReference type="Pfam" id="PF14491"/>
    </source>
</evidence>
<evidence type="ECO:0000256" key="1">
    <source>
        <dbReference type="SAM" id="Coils"/>
    </source>
</evidence>
<dbReference type="AlphaFoldDB" id="I4AKD7"/>
<proteinExistence type="predicted"/>
<dbReference type="Proteomes" id="UP000006054">
    <property type="component" value="Chromosome"/>
</dbReference>
<dbReference type="RefSeq" id="WP_014797869.1">
    <property type="nucleotide sequence ID" value="NC_018018.1"/>
</dbReference>
<evidence type="ECO:0000313" key="4">
    <source>
        <dbReference type="Proteomes" id="UP000006054"/>
    </source>
</evidence>
<dbReference type="HOGENOM" id="CLU_808550_0_0_10"/>
<sequence>MTDLENQISSEYIGAENLLHNRNIVQVFVEDEEDVPFWKAIFSLFDVKTTVNPASTTSQKRGKEILLRHAYDNQLGKNMVIAVDSDYDYLLGNTLPKSRLINESPYIFQTYVYSIENFKSLSEIQHQVICEATLVDNYIFDYEKYVEAYSELIYELFLYSFFYHRENLQNAEAHKIAYETKKSQLLEEELQQWQSDNKLTATFSIKDFCKNIHLNGFKISNWEQSFEKIKQKIDKKLEELPNIEEQNLEELKQELKDKRVNSKNVYLFSKGHKIYDNFVGLCIKDVYRITKNNAERRIKVNSRTNQEKGEQVRKYKNQTRDLDTVRQTHKGYHTHFFIEEIKKDIQKFLALKNY</sequence>
<name>I4AKD7_BERLS</name>
<reference evidence="4" key="1">
    <citation type="submission" date="2012-06" db="EMBL/GenBank/DDBJ databases">
        <title>The complete genome of Flexibacter litoralis DSM 6794.</title>
        <authorList>
            <person name="Lucas S."/>
            <person name="Copeland A."/>
            <person name="Lapidus A."/>
            <person name="Glavina del Rio T."/>
            <person name="Dalin E."/>
            <person name="Tice H."/>
            <person name="Bruce D."/>
            <person name="Goodwin L."/>
            <person name="Pitluck S."/>
            <person name="Peters L."/>
            <person name="Ovchinnikova G."/>
            <person name="Lu M."/>
            <person name="Kyrpides N."/>
            <person name="Mavromatis K."/>
            <person name="Ivanova N."/>
            <person name="Brettin T."/>
            <person name="Detter J.C."/>
            <person name="Han C."/>
            <person name="Larimer F."/>
            <person name="Land M."/>
            <person name="Hauser L."/>
            <person name="Markowitz V."/>
            <person name="Cheng J.-F."/>
            <person name="Hugenholtz P."/>
            <person name="Woyke T."/>
            <person name="Wu D."/>
            <person name="Spring S."/>
            <person name="Lang E."/>
            <person name="Kopitz M."/>
            <person name="Brambilla E."/>
            <person name="Klenk H.-P."/>
            <person name="Eisen J.A."/>
        </authorList>
    </citation>
    <scope>NUCLEOTIDE SEQUENCE [LARGE SCALE GENOMIC DNA]</scope>
    <source>
        <strain evidence="4">ATCC 23117 / DSM 6794 / NBRC 15988 / NCIMB 1366 / Sio-4</strain>
    </source>
</reference>
<dbReference type="STRING" id="880071.Fleli_2038"/>